<evidence type="ECO:0000313" key="3">
    <source>
        <dbReference type="EMBL" id="WDE13534.1"/>
    </source>
</evidence>
<evidence type="ECO:0000256" key="1">
    <source>
        <dbReference type="SAM" id="MobiDB-lite"/>
    </source>
</evidence>
<sequence>MADFKDESEKNSPFHQGERALQTRMGVREQMERFGRRVIRNFMPEQHRQFYRQLPYVFIGHGDKDGWPWASILFNKPGFINSPDEKTLIINTRGVEGDPLQQAIKTGIRLGLLGIELNTRRRNRLAAHISRTSEQGFTLAVDQAFGNCPKYIKPRELRGMPARDMPPVLVNDFTSFDDQAKALIEKSDTFFVASFIENSRDQASEGADVSHRGGNPGFVRIDDNLSLTIPDYAGNFHFNTLGNFVKNPKAGLLFVDFENGHLLTLTGRVELLLDSPQVEAFTGAGRLWTFNLHLGYWLKNAMALRWQES</sequence>
<keyword evidence="4" id="KW-1185">Reference proteome</keyword>
<reference evidence="3 4" key="1">
    <citation type="journal article" date="2022" name="Mar. Drugs">
        <title>Bioassay-Guided Fractionation Leads to the Detection of Cholic Acid Generated by the Rare Thalassomonas sp.</title>
        <authorList>
            <person name="Pheiffer F."/>
            <person name="Schneider Y.K."/>
            <person name="Hansen E.H."/>
            <person name="Andersen J.H."/>
            <person name="Isaksson J."/>
            <person name="Busche T."/>
            <person name="R C."/>
            <person name="Kalinowski J."/>
            <person name="Zyl L.V."/>
            <person name="Trindade M."/>
        </authorList>
    </citation>
    <scope>NUCLEOTIDE SEQUENCE [LARGE SCALE GENOMIC DNA]</scope>
    <source>
        <strain evidence="3 4">A5K-61T</strain>
    </source>
</reference>
<evidence type="ECO:0000313" key="4">
    <source>
        <dbReference type="Proteomes" id="UP001215231"/>
    </source>
</evidence>
<dbReference type="EMBL" id="CP059693">
    <property type="protein sequence ID" value="WDE13534.1"/>
    <property type="molecule type" value="Genomic_DNA"/>
</dbReference>
<gene>
    <name evidence="3" type="ORF">H3N35_08900</name>
</gene>
<dbReference type="RefSeq" id="WP_274053919.1">
    <property type="nucleotide sequence ID" value="NZ_CP059693.1"/>
</dbReference>
<dbReference type="SUPFAM" id="SSF50475">
    <property type="entry name" value="FMN-binding split barrel"/>
    <property type="match status" value="1"/>
</dbReference>
<feature type="region of interest" description="Disordered" evidence="1">
    <location>
        <begin position="1"/>
        <end position="22"/>
    </location>
</feature>
<dbReference type="Gene3D" id="2.30.110.10">
    <property type="entry name" value="Electron Transport, Fmn-binding Protein, Chain A"/>
    <property type="match status" value="1"/>
</dbReference>
<dbReference type="InterPro" id="IPR012349">
    <property type="entry name" value="Split_barrel_FMN-bd"/>
</dbReference>
<evidence type="ECO:0000259" key="2">
    <source>
        <dbReference type="Pfam" id="PF01243"/>
    </source>
</evidence>
<dbReference type="Proteomes" id="UP001215231">
    <property type="component" value="Chromosome"/>
</dbReference>
<feature type="domain" description="Pyridoxamine 5'-phosphate oxidase N-terminal" evidence="2">
    <location>
        <begin position="176"/>
        <end position="281"/>
    </location>
</feature>
<dbReference type="InterPro" id="IPR011576">
    <property type="entry name" value="Pyridox_Oxase_N"/>
</dbReference>
<feature type="compositionally biased region" description="Basic and acidic residues" evidence="1">
    <location>
        <begin position="1"/>
        <end position="18"/>
    </location>
</feature>
<accession>A0ABY7VII3</accession>
<name>A0ABY7VII3_9GAMM</name>
<dbReference type="Pfam" id="PF01243">
    <property type="entry name" value="PNPOx_N"/>
    <property type="match status" value="1"/>
</dbReference>
<proteinExistence type="predicted"/>
<dbReference type="PANTHER" id="PTHR42815">
    <property type="entry name" value="FAD-BINDING, PUTATIVE (AFU_ORTHOLOGUE AFUA_6G07600)-RELATED"/>
    <property type="match status" value="1"/>
</dbReference>
<protein>
    <submittedName>
        <fullName evidence="3">Pyridoxamine 5'-phosphate oxidase family protein</fullName>
    </submittedName>
</protein>
<organism evidence="3 4">
    <name type="scientific">Thalassomonas haliotis</name>
    <dbReference type="NCBI Taxonomy" id="485448"/>
    <lineage>
        <taxon>Bacteria</taxon>
        <taxon>Pseudomonadati</taxon>
        <taxon>Pseudomonadota</taxon>
        <taxon>Gammaproteobacteria</taxon>
        <taxon>Alteromonadales</taxon>
        <taxon>Colwelliaceae</taxon>
        <taxon>Thalassomonas</taxon>
    </lineage>
</organism>
<dbReference type="PANTHER" id="PTHR42815:SF2">
    <property type="entry name" value="FAD-BINDING, PUTATIVE (AFU_ORTHOLOGUE AFUA_6G07600)-RELATED"/>
    <property type="match status" value="1"/>
</dbReference>